<proteinExistence type="predicted"/>
<dbReference type="AlphaFoldDB" id="A0A4R4IV61"/>
<accession>A0A4R4IV61</accession>
<protein>
    <submittedName>
        <fullName evidence="1">Uncharacterized protein</fullName>
    </submittedName>
</protein>
<name>A0A4R4IV61_9GAMM</name>
<evidence type="ECO:0000313" key="2">
    <source>
        <dbReference type="Proteomes" id="UP000295598"/>
    </source>
</evidence>
<comment type="caution">
    <text evidence="1">The sequence shown here is derived from an EMBL/GenBank/DDBJ whole genome shotgun (WGS) entry which is preliminary data.</text>
</comment>
<gene>
    <name evidence="1" type="ORF">C5467_23015</name>
</gene>
<dbReference type="Proteomes" id="UP000295598">
    <property type="component" value="Unassembled WGS sequence"/>
</dbReference>
<sequence length="59" mass="6809">MDINMMKSDNLSITIIGMGCRFPGGVRVRKRKNHSLDKFLVADLHNKCPFLIRELMIFS</sequence>
<reference evidence="1 2" key="1">
    <citation type="journal article" date="2019" name="Int. J. Syst. Evol. Microbiol.">
        <title>Photorhabdus khanii subsp. guanajuatensis subsp. nov., isolated from Heterorhabditis atacamensis, and Photorhabdus luminescens subsp. mexicana subsp. nov., isolated from Heterorhabditis mexicana entomopathogenic nematodes.</title>
        <authorList>
            <person name="Machado R.A.R."/>
            <person name="Bruno P."/>
            <person name="Arce C.C.M."/>
            <person name="Liechti N."/>
            <person name="Kohler A."/>
            <person name="Bernal J."/>
            <person name="Bruggmann R."/>
            <person name="Turlings T.C.J."/>
        </authorList>
    </citation>
    <scope>NUCLEOTIDE SEQUENCE [LARGE SCALE GENOMIC DNA]</scope>
    <source>
        <strain evidence="1 2">MEX20-17</strain>
    </source>
</reference>
<dbReference type="EMBL" id="PUJY01000080">
    <property type="protein sequence ID" value="TDB44129.1"/>
    <property type="molecule type" value="Genomic_DNA"/>
</dbReference>
<dbReference type="PROSITE" id="PS51257">
    <property type="entry name" value="PROKAR_LIPOPROTEIN"/>
    <property type="match status" value="1"/>
</dbReference>
<organism evidence="1 2">
    <name type="scientific">Photorhabdus khanii subsp. guanajuatensis</name>
    <dbReference type="NCBI Taxonomy" id="2100166"/>
    <lineage>
        <taxon>Bacteria</taxon>
        <taxon>Pseudomonadati</taxon>
        <taxon>Pseudomonadota</taxon>
        <taxon>Gammaproteobacteria</taxon>
        <taxon>Enterobacterales</taxon>
        <taxon>Morganellaceae</taxon>
        <taxon>Photorhabdus</taxon>
    </lineage>
</organism>
<evidence type="ECO:0000313" key="1">
    <source>
        <dbReference type="EMBL" id="TDB44129.1"/>
    </source>
</evidence>